<dbReference type="InterPro" id="IPR003593">
    <property type="entry name" value="AAA+_ATPase"/>
</dbReference>
<evidence type="ECO:0000256" key="2">
    <source>
        <dbReference type="ARBA" id="ARBA00022475"/>
    </source>
</evidence>
<name>A0A3M0GKY7_9ACTN</name>
<gene>
    <name evidence="10" type="ORF">EAX62_04135</name>
</gene>
<comment type="caution">
    <text evidence="10">The sequence shown here is derived from an EMBL/GenBank/DDBJ whole genome shotgun (WGS) entry which is preliminary data.</text>
</comment>
<evidence type="ECO:0000256" key="7">
    <source>
        <dbReference type="ARBA" id="ARBA00022967"/>
    </source>
</evidence>
<keyword evidence="1" id="KW-0813">Transport</keyword>
<dbReference type="GO" id="GO:0005524">
    <property type="term" value="F:ATP binding"/>
    <property type="evidence" value="ECO:0007669"/>
    <property type="project" value="UniProtKB-KW"/>
</dbReference>
<evidence type="ECO:0000313" key="11">
    <source>
        <dbReference type="Proteomes" id="UP000275256"/>
    </source>
</evidence>
<dbReference type="Gene3D" id="3.40.50.300">
    <property type="entry name" value="P-loop containing nucleotide triphosphate hydrolases"/>
    <property type="match status" value="2"/>
</dbReference>
<keyword evidence="11" id="KW-1185">Reference proteome</keyword>
<keyword evidence="4" id="KW-0677">Repeat</keyword>
<dbReference type="InterPro" id="IPR027417">
    <property type="entry name" value="P-loop_NTPase"/>
</dbReference>
<dbReference type="PANTHER" id="PTHR43790:SF1">
    <property type="entry name" value="XYLOSE IMPORT ATP-BINDING PROTEIN XYLG"/>
    <property type="match status" value="1"/>
</dbReference>
<dbReference type="InterPro" id="IPR017871">
    <property type="entry name" value="ABC_transporter-like_CS"/>
</dbReference>
<evidence type="ECO:0000256" key="5">
    <source>
        <dbReference type="ARBA" id="ARBA00022741"/>
    </source>
</evidence>
<dbReference type="SMART" id="SM00382">
    <property type="entry name" value="AAA"/>
    <property type="match status" value="2"/>
</dbReference>
<reference evidence="10 11" key="1">
    <citation type="submission" date="2018-10" db="EMBL/GenBank/DDBJ databases">
        <title>Tessaracoccus antarcticuss sp. nov., isolated from sediment.</title>
        <authorList>
            <person name="Zhou L.Y."/>
            <person name="Du Z.J."/>
        </authorList>
    </citation>
    <scope>NUCLEOTIDE SEQUENCE [LARGE SCALE GENOMIC DNA]</scope>
    <source>
        <strain evidence="10 11">JDX10</strain>
    </source>
</reference>
<evidence type="ECO:0000256" key="6">
    <source>
        <dbReference type="ARBA" id="ARBA00022840"/>
    </source>
</evidence>
<dbReference type="RefSeq" id="WP_121900356.1">
    <property type="nucleotide sequence ID" value="NZ_REFW01000001.1"/>
</dbReference>
<keyword evidence="8" id="KW-0472">Membrane</keyword>
<keyword evidence="2" id="KW-1003">Cell membrane</keyword>
<keyword evidence="6 10" id="KW-0067">ATP-binding</keyword>
<evidence type="ECO:0000256" key="8">
    <source>
        <dbReference type="ARBA" id="ARBA00023136"/>
    </source>
</evidence>
<dbReference type="AlphaFoldDB" id="A0A3M0GKY7"/>
<dbReference type="InterPro" id="IPR050107">
    <property type="entry name" value="ABC_carbohydrate_import_ATPase"/>
</dbReference>
<keyword evidence="5" id="KW-0547">Nucleotide-binding</keyword>
<dbReference type="Proteomes" id="UP000275256">
    <property type="component" value="Unassembled WGS sequence"/>
</dbReference>
<dbReference type="GO" id="GO:0016887">
    <property type="term" value="F:ATP hydrolysis activity"/>
    <property type="evidence" value="ECO:0007669"/>
    <property type="project" value="InterPro"/>
</dbReference>
<dbReference type="CDD" id="cd03216">
    <property type="entry name" value="ABC_Carb_Monos_I"/>
    <property type="match status" value="1"/>
</dbReference>
<sequence>MTTNVEFGASVDAAPPVLSVHGLAKRFGGVVALRDVSLELRPGEVHCLAGENGSGKSTLIKIISGAEFPDGGQIVVDGESRERMDTTSAIETGIQVIYQDFSLFPNLTVAENIVLTSAVAQRHKFHNARRARAQAKEIVEELQLDLDLDADVGNLSVANRQLTAICRAMISRARVIIMDEPTTALTHAEVTNLFVLVDKLRDRGVALLFVSHKLNEVLRISQRVTIMRSGAVVTAGPVEDFDIKSITKFMTGLDIDDVRTLPELSPEAEVRLEVVGLTLPGAFWDVNFQVRKGEILGITGLLGSGRTEIAESLFGIVPAERGTVRVDGESVAIGSIRDAVSAGIGYVPEDRLTQGLFLEKSIADNIVASSLSEHRTKWRVLDRRRIRATIDELFQKLHIQAPNAKAAVRTLSGGNAQRVVLAKWLATNPKILILNGPTVGVDVGSKAQILDLLREQARRGMAVIVISDDEPELVACCHRVLVVTKGRVSGELAGDDVSVETIQQSMAV</sequence>
<evidence type="ECO:0000256" key="3">
    <source>
        <dbReference type="ARBA" id="ARBA00022597"/>
    </source>
</evidence>
<dbReference type="PROSITE" id="PS00211">
    <property type="entry name" value="ABC_TRANSPORTER_1"/>
    <property type="match status" value="1"/>
</dbReference>
<dbReference type="InterPro" id="IPR003439">
    <property type="entry name" value="ABC_transporter-like_ATP-bd"/>
</dbReference>
<protein>
    <submittedName>
        <fullName evidence="10">Sugar ABC transporter ATP-binding protein</fullName>
    </submittedName>
</protein>
<feature type="domain" description="ABC transporter" evidence="9">
    <location>
        <begin position="18"/>
        <end position="254"/>
    </location>
</feature>
<evidence type="ECO:0000256" key="1">
    <source>
        <dbReference type="ARBA" id="ARBA00022448"/>
    </source>
</evidence>
<evidence type="ECO:0000259" key="9">
    <source>
        <dbReference type="PROSITE" id="PS50893"/>
    </source>
</evidence>
<keyword evidence="3" id="KW-0762">Sugar transport</keyword>
<dbReference type="PROSITE" id="PS50893">
    <property type="entry name" value="ABC_TRANSPORTER_2"/>
    <property type="match status" value="2"/>
</dbReference>
<dbReference type="EMBL" id="REFW01000001">
    <property type="protein sequence ID" value="RMB61809.1"/>
    <property type="molecule type" value="Genomic_DNA"/>
</dbReference>
<feature type="domain" description="ABC transporter" evidence="9">
    <location>
        <begin position="253"/>
        <end position="508"/>
    </location>
</feature>
<dbReference type="SUPFAM" id="SSF52540">
    <property type="entry name" value="P-loop containing nucleoside triphosphate hydrolases"/>
    <property type="match status" value="2"/>
</dbReference>
<accession>A0A3M0GKY7</accession>
<keyword evidence="7" id="KW-1278">Translocase</keyword>
<dbReference type="OrthoDB" id="3648693at2"/>
<dbReference type="CDD" id="cd03215">
    <property type="entry name" value="ABC_Carb_Monos_II"/>
    <property type="match status" value="1"/>
</dbReference>
<proteinExistence type="predicted"/>
<dbReference type="PANTHER" id="PTHR43790">
    <property type="entry name" value="CARBOHYDRATE TRANSPORT ATP-BINDING PROTEIN MG119-RELATED"/>
    <property type="match status" value="1"/>
</dbReference>
<evidence type="ECO:0000256" key="4">
    <source>
        <dbReference type="ARBA" id="ARBA00022737"/>
    </source>
</evidence>
<organism evidence="10 11">
    <name type="scientific">Tessaracoccus antarcticus</name>
    <dbReference type="NCBI Taxonomy" id="2479848"/>
    <lineage>
        <taxon>Bacteria</taxon>
        <taxon>Bacillati</taxon>
        <taxon>Actinomycetota</taxon>
        <taxon>Actinomycetes</taxon>
        <taxon>Propionibacteriales</taxon>
        <taxon>Propionibacteriaceae</taxon>
        <taxon>Tessaracoccus</taxon>
    </lineage>
</organism>
<evidence type="ECO:0000313" key="10">
    <source>
        <dbReference type="EMBL" id="RMB61809.1"/>
    </source>
</evidence>
<dbReference type="Pfam" id="PF00005">
    <property type="entry name" value="ABC_tran"/>
    <property type="match status" value="2"/>
</dbReference>